<dbReference type="InterPro" id="IPR040240">
    <property type="entry name" value="TAF1"/>
</dbReference>
<comment type="subcellular location">
    <subcellularLocation>
        <location evidence="1">Nucleus</location>
    </subcellularLocation>
</comment>
<evidence type="ECO:0000313" key="5">
    <source>
        <dbReference type="EMBL" id="KZZ90389.1"/>
    </source>
</evidence>
<dbReference type="GO" id="GO:0005669">
    <property type="term" value="C:transcription factor TFIID complex"/>
    <property type="evidence" value="ECO:0007669"/>
    <property type="project" value="InterPro"/>
</dbReference>
<keyword evidence="2" id="KW-0539">Nucleus</keyword>
<reference evidence="5 6" key="1">
    <citation type="journal article" date="2016" name="Genome Biol. Evol.">
        <title>Divergent and convergent evolution of fungal pathogenicity.</title>
        <authorList>
            <person name="Shang Y."/>
            <person name="Xiao G."/>
            <person name="Zheng P."/>
            <person name="Cen K."/>
            <person name="Zhan S."/>
            <person name="Wang C."/>
        </authorList>
    </citation>
    <scope>NUCLEOTIDE SEQUENCE [LARGE SCALE GENOMIC DNA]</scope>
    <source>
        <strain evidence="5 6">ARSEF 7405</strain>
    </source>
</reference>
<feature type="region of interest" description="Disordered" evidence="3">
    <location>
        <begin position="984"/>
        <end position="1040"/>
    </location>
</feature>
<feature type="compositionally biased region" description="Basic and acidic residues" evidence="3">
    <location>
        <begin position="42"/>
        <end position="54"/>
    </location>
</feature>
<dbReference type="EMBL" id="AZGZ01000017">
    <property type="protein sequence ID" value="KZZ90389.1"/>
    <property type="molecule type" value="Genomic_DNA"/>
</dbReference>
<sequence>MADSANSRDESPVDKDEEDYLRVMKSLNQPTEGDDLGLGDIWSRDLETGEKADDAVDYEDIDDDDLPDEEEMSSTAATTQQPRTVTLEDRDGDVEMTMESGVGLGLELDMDTGLPNISIDTGKADEAGAGDGGGSDADSLFGGDDDDYKGDAAGEAEAQAAAEDGLDDLFGGPEEPESSEAATTTVPVMQIPDDRSEFGHKTVTLRPAPSGGATPLETTKTREEPVETREKEPPHEEIEITGETRQDEDERPEDMDPVTFKEWQEQQALFAMSSYGVEPPAPPENHEELLASLWPKFKKDEQPRFLELLPPKKSYFIGKQPMKQPKKLLPTKLHLEIAPDQEKAFKTGIAAKRGVESGGLETHSLVTIKPEGAETEAEEDDYTGLVGLEDDMDEELPGGVTMRDLQVMCADWDDVIAPPTPPAEEEEEPDAKGEEDVDMGNADDWFLEENANKKRKTGKGILDFVAFRHVDIPYFDDPLEATEKLARTINLDLNDPYLLLDEFANEADLKSARKEHERIPGGGLREGASAAKKLIKRYNISNDEAYDMLKENHQSRVRSTLGNVAIEHSLPAIRLQWPYYKTKLARQEARSFHRPALSFFPNLPVAFRKPSFHKRKHQRGKDVKTLYDSTKALSLADNSHVMLVEYSEEYPLMLSNFGMGTRLVNYYRRKNMEDTSRPKAELGETAVLLPQDKSPFSIFGHVDPGETTTAVVTSMYRAPVWQHQTKPTDFLVIRNSTGIEGTHYYLRIIENLFVAGQQFPSVDVPGPHSRKVTTASKNRLKMISYRKIKKNKNHRVSVADITEHFPDSNDMQNRQKMKEFLQFNKDHKEWEMKPGEQIPEEEVLRGLVKPEDVCLLEGMQVGQQHLHDAGYDKDEESGDDDEGKEGEGLEQQMAPWKTTRNFLLASQGKAMLHLHGEGDPTGRGEGFSFIKTSMKGGFRAIGESVEDKLDAQRLKELGGHSYNVARQQKSYEESIRRIWEAQKNSLSSNVEHSEDESDMYEHENDRERDRDRDRREMSVDTLRPPRSERPTPSLTFGRRDDDTASVFSRFSTSSQSAKIMKITRKIRNSRGEIESVTELVRDPRVIKQYQKQRHEAELRNLALNDIRPTGDPETDARRMRHIQEELQRLQRNKERRHAREKQKGMGGGSIDLGSPASAASGFGSAFGALAASAGLGPGKGGGTTRKCANCGMVGHIKTNKKMCPMLNGTMQRQQQAVQQLSEAQSHHASILSNLHNPGHNIRLF</sequence>
<dbReference type="PANTHER" id="PTHR13900">
    <property type="entry name" value="TRANSCRIPTION INITIATION FACTOR TFIID"/>
    <property type="match status" value="1"/>
</dbReference>
<comment type="caution">
    <text evidence="5">The sequence shown here is derived from an EMBL/GenBank/DDBJ whole genome shotgun (WGS) entry which is preliminary data.</text>
</comment>
<feature type="compositionally biased region" description="Acidic residues" evidence="3">
    <location>
        <begin position="873"/>
        <end position="884"/>
    </location>
</feature>
<keyword evidence="6" id="KW-1185">Reference proteome</keyword>
<proteinExistence type="predicted"/>
<dbReference type="OrthoDB" id="5752at2759"/>
<feature type="region of interest" description="Disordered" evidence="3">
    <location>
        <begin position="1130"/>
        <end position="1151"/>
    </location>
</feature>
<evidence type="ECO:0000259" key="4">
    <source>
        <dbReference type="Pfam" id="PF12157"/>
    </source>
</evidence>
<dbReference type="InterPro" id="IPR022591">
    <property type="entry name" value="TAF1_HAT_dom"/>
</dbReference>
<feature type="compositionally biased region" description="Low complexity" evidence="3">
    <location>
        <begin position="151"/>
        <end position="184"/>
    </location>
</feature>
<feature type="region of interest" description="Disordered" evidence="3">
    <location>
        <begin position="1"/>
        <end position="94"/>
    </location>
</feature>
<feature type="compositionally biased region" description="Basic and acidic residues" evidence="3">
    <location>
        <begin position="999"/>
        <end position="1029"/>
    </location>
</feature>
<feature type="domain" description="Transcription initiation factor TFIID subunit 1 histone acetyltransferase" evidence="4">
    <location>
        <begin position="538"/>
        <end position="986"/>
    </location>
</feature>
<gene>
    <name evidence="5" type="ORF">AAP_03919</name>
</gene>
<dbReference type="Proteomes" id="UP000242877">
    <property type="component" value="Unassembled WGS sequence"/>
</dbReference>
<dbReference type="Pfam" id="PF12157">
    <property type="entry name" value="DUF3591"/>
    <property type="match status" value="1"/>
</dbReference>
<dbReference type="PANTHER" id="PTHR13900:SF0">
    <property type="entry name" value="TRANSCRIPTION INITIATION FACTOR TFIID SUBUNIT 1"/>
    <property type="match status" value="1"/>
</dbReference>
<feature type="compositionally biased region" description="Acidic residues" evidence="3">
    <location>
        <begin position="55"/>
        <end position="72"/>
    </location>
</feature>
<evidence type="ECO:0000256" key="1">
    <source>
        <dbReference type="ARBA" id="ARBA00004123"/>
    </source>
</evidence>
<dbReference type="GO" id="GO:0004402">
    <property type="term" value="F:histone acetyltransferase activity"/>
    <property type="evidence" value="ECO:0007669"/>
    <property type="project" value="InterPro"/>
</dbReference>
<dbReference type="AlphaFoldDB" id="A0A167XRQ9"/>
<evidence type="ECO:0000256" key="3">
    <source>
        <dbReference type="SAM" id="MobiDB-lite"/>
    </source>
</evidence>
<feature type="region of interest" description="Disordered" evidence="3">
    <location>
        <begin position="415"/>
        <end position="437"/>
    </location>
</feature>
<evidence type="ECO:0000256" key="2">
    <source>
        <dbReference type="ARBA" id="ARBA00023242"/>
    </source>
</evidence>
<accession>A0A167XRQ9</accession>
<feature type="compositionally biased region" description="Basic and acidic residues" evidence="3">
    <location>
        <begin position="219"/>
        <end position="245"/>
    </location>
</feature>
<feature type="region of interest" description="Disordered" evidence="3">
    <location>
        <begin position="117"/>
        <end position="255"/>
    </location>
</feature>
<dbReference type="VEuPathDB" id="FungiDB:AAP_03919"/>
<feature type="compositionally biased region" description="Acidic residues" evidence="3">
    <location>
        <begin position="423"/>
        <end position="437"/>
    </location>
</feature>
<feature type="compositionally biased region" description="Polar residues" evidence="3">
    <location>
        <begin position="73"/>
        <end position="84"/>
    </location>
</feature>
<feature type="compositionally biased region" description="Basic and acidic residues" evidence="3">
    <location>
        <begin position="1"/>
        <end position="14"/>
    </location>
</feature>
<dbReference type="GO" id="GO:0017025">
    <property type="term" value="F:TBP-class protein binding"/>
    <property type="evidence" value="ECO:0007669"/>
    <property type="project" value="InterPro"/>
</dbReference>
<feature type="compositionally biased region" description="Acidic residues" evidence="3">
    <location>
        <begin position="246"/>
        <end position="255"/>
    </location>
</feature>
<dbReference type="GO" id="GO:0016251">
    <property type="term" value="F:RNA polymerase II general transcription initiation factor activity"/>
    <property type="evidence" value="ECO:0007669"/>
    <property type="project" value="InterPro"/>
</dbReference>
<evidence type="ECO:0000313" key="6">
    <source>
        <dbReference type="Proteomes" id="UP000242877"/>
    </source>
</evidence>
<organism evidence="5 6">
    <name type="scientific">Ascosphaera apis ARSEF 7405</name>
    <dbReference type="NCBI Taxonomy" id="392613"/>
    <lineage>
        <taxon>Eukaryota</taxon>
        <taxon>Fungi</taxon>
        <taxon>Dikarya</taxon>
        <taxon>Ascomycota</taxon>
        <taxon>Pezizomycotina</taxon>
        <taxon>Eurotiomycetes</taxon>
        <taxon>Eurotiomycetidae</taxon>
        <taxon>Onygenales</taxon>
        <taxon>Ascosphaeraceae</taxon>
        <taxon>Ascosphaera</taxon>
    </lineage>
</organism>
<protein>
    <submittedName>
        <fullName evidence="5">Transcription factor TFIID complex subunit</fullName>
    </submittedName>
</protein>
<feature type="region of interest" description="Disordered" evidence="3">
    <location>
        <begin position="867"/>
        <end position="894"/>
    </location>
</feature>
<name>A0A167XRQ9_9EURO</name>
<dbReference type="GO" id="GO:0051123">
    <property type="term" value="P:RNA polymerase II preinitiation complex assembly"/>
    <property type="evidence" value="ECO:0007669"/>
    <property type="project" value="TreeGrafter"/>
</dbReference>